<dbReference type="AlphaFoldDB" id="A0A7J5TSY1"/>
<reference evidence="1 2" key="1">
    <citation type="submission" date="2019-10" db="EMBL/GenBank/DDBJ databases">
        <title>Rudanella paleaurantiibacter sp. nov., isolated from sludge.</title>
        <authorList>
            <person name="Xu S.Q."/>
        </authorList>
    </citation>
    <scope>NUCLEOTIDE SEQUENCE [LARGE SCALE GENOMIC DNA]</scope>
    <source>
        <strain evidence="1 2">HX-22-17</strain>
    </source>
</reference>
<sequence>MRIKRISYPEWEKTYIPVQNHLLASKSESSSNPNLFEPQGEDLAYVHQIYEVEDGRIWTLVRNYLSELQGSQSEDSPTLANELVILSGYHEHDRVGYFITTQGVEAANVLIEVYTQEVLPQVERLVREEA</sequence>
<dbReference type="EMBL" id="WELI01000014">
    <property type="protein sequence ID" value="KAB7726637.1"/>
    <property type="molecule type" value="Genomic_DNA"/>
</dbReference>
<accession>A0A7J5TSY1</accession>
<evidence type="ECO:0000313" key="2">
    <source>
        <dbReference type="Proteomes" id="UP000488299"/>
    </source>
</evidence>
<proteinExistence type="predicted"/>
<gene>
    <name evidence="1" type="ORF">F5984_23710</name>
</gene>
<protein>
    <submittedName>
        <fullName evidence="1">Uncharacterized protein</fullName>
    </submittedName>
</protein>
<name>A0A7J5TSY1_9BACT</name>
<dbReference type="Proteomes" id="UP000488299">
    <property type="component" value="Unassembled WGS sequence"/>
</dbReference>
<comment type="caution">
    <text evidence="1">The sequence shown here is derived from an EMBL/GenBank/DDBJ whole genome shotgun (WGS) entry which is preliminary data.</text>
</comment>
<keyword evidence="2" id="KW-1185">Reference proteome</keyword>
<organism evidence="1 2">
    <name type="scientific">Rudanella paleaurantiibacter</name>
    <dbReference type="NCBI Taxonomy" id="2614655"/>
    <lineage>
        <taxon>Bacteria</taxon>
        <taxon>Pseudomonadati</taxon>
        <taxon>Bacteroidota</taxon>
        <taxon>Cytophagia</taxon>
        <taxon>Cytophagales</taxon>
        <taxon>Cytophagaceae</taxon>
        <taxon>Rudanella</taxon>
    </lineage>
</organism>
<dbReference type="RefSeq" id="WP_152126710.1">
    <property type="nucleotide sequence ID" value="NZ_WELI01000014.1"/>
</dbReference>
<evidence type="ECO:0000313" key="1">
    <source>
        <dbReference type="EMBL" id="KAB7726637.1"/>
    </source>
</evidence>